<dbReference type="PROSITE" id="PS00552">
    <property type="entry name" value="HTH_MERR_1"/>
    <property type="match status" value="1"/>
</dbReference>
<gene>
    <name evidence="3" type="ORF">OHA16_27360</name>
</gene>
<dbReference type="Gene3D" id="1.10.1660.10">
    <property type="match status" value="1"/>
</dbReference>
<evidence type="ECO:0000256" key="1">
    <source>
        <dbReference type="ARBA" id="ARBA00023125"/>
    </source>
</evidence>
<dbReference type="InterPro" id="IPR000551">
    <property type="entry name" value="MerR-type_HTH_dom"/>
</dbReference>
<organism evidence="3 4">
    <name type="scientific">Kitasatospora purpeofusca</name>
    <dbReference type="NCBI Taxonomy" id="67352"/>
    <lineage>
        <taxon>Bacteria</taxon>
        <taxon>Bacillati</taxon>
        <taxon>Actinomycetota</taxon>
        <taxon>Actinomycetes</taxon>
        <taxon>Kitasatosporales</taxon>
        <taxon>Streptomycetaceae</taxon>
        <taxon>Kitasatospora</taxon>
    </lineage>
</organism>
<evidence type="ECO:0000313" key="4">
    <source>
        <dbReference type="Proteomes" id="UP001432222"/>
    </source>
</evidence>
<dbReference type="PROSITE" id="PS50937">
    <property type="entry name" value="HTH_MERR_2"/>
    <property type="match status" value="1"/>
</dbReference>
<name>A0ABZ1UFC9_9ACTN</name>
<dbReference type="SMART" id="SM00422">
    <property type="entry name" value="HTH_MERR"/>
    <property type="match status" value="1"/>
</dbReference>
<dbReference type="EMBL" id="CP108110">
    <property type="protein sequence ID" value="WUQ88967.1"/>
    <property type="molecule type" value="Genomic_DNA"/>
</dbReference>
<feature type="domain" description="HTH merR-type" evidence="2">
    <location>
        <begin position="17"/>
        <end position="86"/>
    </location>
</feature>
<dbReference type="RefSeq" id="WP_328959405.1">
    <property type="nucleotide sequence ID" value="NZ_CP108110.1"/>
</dbReference>
<accession>A0ABZ1UFC9</accession>
<dbReference type="Pfam" id="PF13411">
    <property type="entry name" value="MerR_1"/>
    <property type="match status" value="1"/>
</dbReference>
<dbReference type="PANTHER" id="PTHR30204">
    <property type="entry name" value="REDOX-CYCLING DRUG-SENSING TRANSCRIPTIONAL ACTIVATOR SOXR"/>
    <property type="match status" value="1"/>
</dbReference>
<dbReference type="CDD" id="cd04766">
    <property type="entry name" value="HTH_HspR"/>
    <property type="match status" value="1"/>
</dbReference>
<proteinExistence type="predicted"/>
<keyword evidence="4" id="KW-1185">Reference proteome</keyword>
<dbReference type="NCBIfam" id="NF047375">
    <property type="entry name" value="HeatShock_HspR"/>
    <property type="match status" value="1"/>
</dbReference>
<sequence>MTADDRTPYDPADDTPIYVISVAAKLSGLHPQTLRQYDRIGLVSPSRAVGRGRRYSARDIELLRRIQQLSQEQGINLAGIRRITELEARVTELQELLTDLQSAVAPPPPAPVRAPRYSLVRYQAPQPDGPLAVWRLP</sequence>
<dbReference type="SUPFAM" id="SSF46955">
    <property type="entry name" value="Putative DNA-binding domain"/>
    <property type="match status" value="1"/>
</dbReference>
<keyword evidence="1" id="KW-0238">DNA-binding</keyword>
<protein>
    <submittedName>
        <fullName evidence="3">Helix-turn-helix transcriptional regulator</fullName>
    </submittedName>
</protein>
<dbReference type="InterPro" id="IPR009061">
    <property type="entry name" value="DNA-bd_dom_put_sf"/>
</dbReference>
<reference evidence="3" key="1">
    <citation type="submission" date="2022-10" db="EMBL/GenBank/DDBJ databases">
        <title>The complete genomes of actinobacterial strains from the NBC collection.</title>
        <authorList>
            <person name="Joergensen T.S."/>
            <person name="Alvarez Arevalo M."/>
            <person name="Sterndorff E.B."/>
            <person name="Faurdal D."/>
            <person name="Vuksanovic O."/>
            <person name="Mourched A.-S."/>
            <person name="Charusanti P."/>
            <person name="Shaw S."/>
            <person name="Blin K."/>
            <person name="Weber T."/>
        </authorList>
    </citation>
    <scope>NUCLEOTIDE SEQUENCE</scope>
    <source>
        <strain evidence="3">NBC_00222</strain>
    </source>
</reference>
<evidence type="ECO:0000313" key="3">
    <source>
        <dbReference type="EMBL" id="WUQ88967.1"/>
    </source>
</evidence>
<dbReference type="InterPro" id="IPR047057">
    <property type="entry name" value="MerR_fam"/>
</dbReference>
<dbReference type="Proteomes" id="UP001432222">
    <property type="component" value="Chromosome"/>
</dbReference>
<dbReference type="PANTHER" id="PTHR30204:SF58">
    <property type="entry name" value="HTH-TYPE TRANSCRIPTIONAL REGULATOR YFMP"/>
    <property type="match status" value="1"/>
</dbReference>
<evidence type="ECO:0000259" key="2">
    <source>
        <dbReference type="PROSITE" id="PS50937"/>
    </source>
</evidence>